<organism evidence="1">
    <name type="scientific">Glycine soja</name>
    <name type="common">Wild soybean</name>
    <dbReference type="NCBI Taxonomy" id="3848"/>
    <lineage>
        <taxon>Eukaryota</taxon>
        <taxon>Viridiplantae</taxon>
        <taxon>Streptophyta</taxon>
        <taxon>Embryophyta</taxon>
        <taxon>Tracheophyta</taxon>
        <taxon>Spermatophyta</taxon>
        <taxon>Magnoliopsida</taxon>
        <taxon>eudicotyledons</taxon>
        <taxon>Gunneridae</taxon>
        <taxon>Pentapetalae</taxon>
        <taxon>rosids</taxon>
        <taxon>fabids</taxon>
        <taxon>Fabales</taxon>
        <taxon>Fabaceae</taxon>
        <taxon>Papilionoideae</taxon>
        <taxon>50 kb inversion clade</taxon>
        <taxon>NPAAA clade</taxon>
        <taxon>indigoferoid/millettioid clade</taxon>
        <taxon>Phaseoleae</taxon>
        <taxon>Glycine</taxon>
        <taxon>Glycine subgen. Soja</taxon>
    </lineage>
</organism>
<gene>
    <name evidence="1" type="ORF">glysoja_040932</name>
</gene>
<dbReference type="AlphaFoldDB" id="A0A0B2SN94"/>
<name>A0A0B2SN94_GLYSO</name>
<accession>A0A0B2SN94</accession>
<dbReference type="Proteomes" id="UP000053555">
    <property type="component" value="Unassembled WGS sequence"/>
</dbReference>
<proteinExistence type="predicted"/>
<evidence type="ECO:0000313" key="1">
    <source>
        <dbReference type="EMBL" id="KHN46014.1"/>
    </source>
</evidence>
<sequence length="59" mass="6908">MPLALTLLSYSFDDSFSFSLSLEEKQHSERTEKIEYSQIPSYKYNTATTKSVRRLNNQL</sequence>
<reference evidence="1" key="1">
    <citation type="submission" date="2014-07" db="EMBL/GenBank/DDBJ databases">
        <title>Identification of a novel salt tolerance gene in wild soybean by whole-genome sequencing.</title>
        <authorList>
            <person name="Lam H.-M."/>
            <person name="Qi X."/>
            <person name="Li M.-W."/>
            <person name="Liu X."/>
            <person name="Xie M."/>
            <person name="Ni M."/>
            <person name="Xu X."/>
        </authorList>
    </citation>
    <scope>NUCLEOTIDE SEQUENCE [LARGE SCALE GENOMIC DNA]</scope>
    <source>
        <tissue evidence="1">Root</tissue>
    </source>
</reference>
<dbReference type="EMBL" id="KN641523">
    <property type="protein sequence ID" value="KHN46014.1"/>
    <property type="molecule type" value="Genomic_DNA"/>
</dbReference>
<protein>
    <submittedName>
        <fullName evidence="1">Uncharacterized protein</fullName>
    </submittedName>
</protein>